<evidence type="ECO:0000256" key="2">
    <source>
        <dbReference type="ARBA" id="ARBA00022670"/>
    </source>
</evidence>
<dbReference type="PANTHER" id="PTHR43806:SF11">
    <property type="entry name" value="CEREVISIN-RELATED"/>
    <property type="match status" value="1"/>
</dbReference>
<dbReference type="CDD" id="cd04847">
    <property type="entry name" value="Peptidases_S8_Subtilisin_like_2"/>
    <property type="match status" value="1"/>
</dbReference>
<name>J0WZH8_9BIFI</name>
<dbReference type="InterPro" id="IPR036852">
    <property type="entry name" value="Peptidase_S8/S53_dom_sf"/>
</dbReference>
<dbReference type="OrthoDB" id="9768989at2"/>
<keyword evidence="2 5" id="KW-0645">Protease</keyword>
<evidence type="ECO:0000256" key="3">
    <source>
        <dbReference type="ARBA" id="ARBA00022801"/>
    </source>
</evidence>
<feature type="active site" description="Charge relay system" evidence="5">
    <location>
        <position position="280"/>
    </location>
</feature>
<dbReference type="Pfam" id="PF00082">
    <property type="entry name" value="Peptidase_S8"/>
    <property type="match status" value="1"/>
</dbReference>
<comment type="caution">
    <text evidence="7">The sequence shown here is derived from an EMBL/GenBank/DDBJ whole genome shotgun (WGS) entry which is preliminary data.</text>
</comment>
<dbReference type="GO" id="GO:0004252">
    <property type="term" value="F:serine-type endopeptidase activity"/>
    <property type="evidence" value="ECO:0007669"/>
    <property type="project" value="UniProtKB-UniRule"/>
</dbReference>
<evidence type="ECO:0000313" key="8">
    <source>
        <dbReference type="Proteomes" id="UP000006415"/>
    </source>
</evidence>
<accession>J0WZH8</accession>
<dbReference type="InterPro" id="IPR050131">
    <property type="entry name" value="Peptidase_S8_subtilisin-like"/>
</dbReference>
<feature type="active site" description="Charge relay system" evidence="5">
    <location>
        <position position="490"/>
    </location>
</feature>
<protein>
    <recommendedName>
        <fullName evidence="6">Peptidase S8/S53 domain-containing protein</fullName>
    </recommendedName>
</protein>
<evidence type="ECO:0000256" key="5">
    <source>
        <dbReference type="PROSITE-ProRule" id="PRU01240"/>
    </source>
</evidence>
<gene>
    <name evidence="7" type="ORF">HMPREF9156_00849</name>
</gene>
<keyword evidence="3 5" id="KW-0378">Hydrolase</keyword>
<dbReference type="PANTHER" id="PTHR43806">
    <property type="entry name" value="PEPTIDASE S8"/>
    <property type="match status" value="1"/>
</dbReference>
<dbReference type="AlphaFoldDB" id="J0WZH8"/>
<feature type="domain" description="Peptidase S8/S53" evidence="6">
    <location>
        <begin position="271"/>
        <end position="538"/>
    </location>
</feature>
<dbReference type="InterPro" id="IPR000209">
    <property type="entry name" value="Peptidase_S8/S53_dom"/>
</dbReference>
<dbReference type="Gene3D" id="3.40.50.200">
    <property type="entry name" value="Peptidase S8/S53 domain"/>
    <property type="match status" value="1"/>
</dbReference>
<dbReference type="STRING" id="857290.HMPREF9156_00849"/>
<dbReference type="HOGENOM" id="CLU_021303_0_0_11"/>
<dbReference type="RefSeq" id="WP_007147913.1">
    <property type="nucleotide sequence ID" value="NZ_AKCI01000001.1"/>
</dbReference>
<dbReference type="GO" id="GO:0006508">
    <property type="term" value="P:proteolysis"/>
    <property type="evidence" value="ECO:0007669"/>
    <property type="project" value="UniProtKB-KW"/>
</dbReference>
<feature type="active site" description="Charge relay system" evidence="5">
    <location>
        <position position="313"/>
    </location>
</feature>
<keyword evidence="4 5" id="KW-0720">Serine protease</keyword>
<dbReference type="EMBL" id="AGZS01000003">
    <property type="protein sequence ID" value="EJD64974.1"/>
    <property type="molecule type" value="Genomic_DNA"/>
</dbReference>
<evidence type="ECO:0000313" key="7">
    <source>
        <dbReference type="EMBL" id="EJD64974.1"/>
    </source>
</evidence>
<dbReference type="Proteomes" id="UP000006415">
    <property type="component" value="Unassembled WGS sequence"/>
</dbReference>
<keyword evidence="8" id="KW-1185">Reference proteome</keyword>
<organism evidence="7 8">
    <name type="scientific">Scardovia wiggsiae F0424</name>
    <dbReference type="NCBI Taxonomy" id="857290"/>
    <lineage>
        <taxon>Bacteria</taxon>
        <taxon>Bacillati</taxon>
        <taxon>Actinomycetota</taxon>
        <taxon>Actinomycetes</taxon>
        <taxon>Bifidobacteriales</taxon>
        <taxon>Bifidobacteriaceae</taxon>
        <taxon>Scardovia</taxon>
    </lineage>
</organism>
<evidence type="ECO:0000256" key="4">
    <source>
        <dbReference type="ARBA" id="ARBA00022825"/>
    </source>
</evidence>
<evidence type="ECO:0000259" key="6">
    <source>
        <dbReference type="Pfam" id="PF00082"/>
    </source>
</evidence>
<sequence length="760" mass="85238">MNNTLRLKGKFQTRGAQRPGPPILPAHTTVAVDDVKALIAQLRRVQDFWTMQETTINPLIEVHYITVVAKSNRIRELLTEGRKSPNNSIVGARFETIDGYKRHVITHYVTMQSIKATLTKLEACKTILERHGGAIDADELNIFTKNGLDKSDVDVALRKTAFAQIVRDVHYVARFDIKTHAENQQERSLVTIYNTGRNTDQTVALLNSLGVNVISANMLDATTINMTPDQYRKLAQSAPYLIAMSLKDTSQLVFESASTRNEYVPDIPAPGNEPIIGVIDTRFDTTNTYFSDWVEYHDEINPELGDDPADYVHGTEVTSLIVDGPGLNPTLDDGCGRFRVRHFAVAREGRNSSFSILTAIRSIVTMNRDIIVWNLSLGSALEVPENAISPEAAILDELQNEYGVIFIVAGTNKIATDDRNKPKRVGAPADSINSLTVNATSVLREPASYTRQGPVLRFFRKPDISCFGGDDTEFMAVYKPGGIALSAGTSFAAPWVTRKMAYLIYIMNLSRETAKALLIDSASGWLPAPDDNLRLGYGIVPTHIKDVLATPSNEIRFLLEGTANAFETYNYRIPVPITNGKYHYMARATLCYFPKCDKNQGVDYTDTELDLHFGRMKTDGIDSINNNVQDDPTARTYEGDARRLYRKWDNVKHISDIEKSRFIPRITRGIPYWGFKIRKTERFNPSLDKINSAGKNTGNGMRFGIVVTLRGMDGRNHYDEFKQNCQLQEEPWIVEELDINTSIELYHEADVDIDFDDGNE</sequence>
<dbReference type="InterPro" id="IPR034074">
    <property type="entry name" value="Y4bN_pept_dom"/>
</dbReference>
<reference evidence="7 8" key="1">
    <citation type="submission" date="2012-01" db="EMBL/GenBank/DDBJ databases">
        <title>The Genome Sequence of Scardovia wiggsiae F0424.</title>
        <authorList>
            <consortium name="The Broad Institute Genome Sequencing Platform"/>
            <person name="Earl A."/>
            <person name="Ward D."/>
            <person name="Feldgarden M."/>
            <person name="Gevers D."/>
            <person name="Izard J."/>
            <person name="Ganesan A."/>
            <person name="Baranova O.V."/>
            <person name="Blanton J.M."/>
            <person name="Tanner A.C."/>
            <person name="Mathney J."/>
            <person name="Dewhirst F.E."/>
            <person name="Young S.K."/>
            <person name="Zeng Q."/>
            <person name="Gargeya S."/>
            <person name="Fitzgerald M."/>
            <person name="Haas B."/>
            <person name="Abouelleil A."/>
            <person name="Alvarado L."/>
            <person name="Arachchi H.M."/>
            <person name="Berlin A."/>
            <person name="Chapman S.B."/>
            <person name="Gearin G."/>
            <person name="Goldberg J."/>
            <person name="Griggs A."/>
            <person name="Gujja S."/>
            <person name="Hansen M."/>
            <person name="Heiman D."/>
            <person name="Howarth C."/>
            <person name="Larimer J."/>
            <person name="Lui A."/>
            <person name="MacDonald P.J.P."/>
            <person name="McCowen C."/>
            <person name="Montmayeur A."/>
            <person name="Murphy C."/>
            <person name="Neiman D."/>
            <person name="Pearson M."/>
            <person name="Priest M."/>
            <person name="Roberts A."/>
            <person name="Saif S."/>
            <person name="Shea T."/>
            <person name="Sisk P."/>
            <person name="Stolte C."/>
            <person name="Sykes S."/>
            <person name="Wortman J."/>
            <person name="Nusbaum C."/>
            <person name="Birren B."/>
        </authorList>
    </citation>
    <scope>NUCLEOTIDE SEQUENCE [LARGE SCALE GENOMIC DNA]</scope>
    <source>
        <strain evidence="7 8">F0424</strain>
    </source>
</reference>
<dbReference type="PROSITE" id="PS51892">
    <property type="entry name" value="SUBTILASE"/>
    <property type="match status" value="1"/>
</dbReference>
<comment type="similarity">
    <text evidence="1 5">Belongs to the peptidase S8 family.</text>
</comment>
<dbReference type="SUPFAM" id="SSF52743">
    <property type="entry name" value="Subtilisin-like"/>
    <property type="match status" value="1"/>
</dbReference>
<proteinExistence type="inferred from homology"/>
<dbReference type="eggNOG" id="COG1404">
    <property type="taxonomic scope" value="Bacteria"/>
</dbReference>
<evidence type="ECO:0000256" key="1">
    <source>
        <dbReference type="ARBA" id="ARBA00011073"/>
    </source>
</evidence>